<organism evidence="1 2">
    <name type="scientific">Oesophagostomum dentatum</name>
    <name type="common">Nodular worm</name>
    <dbReference type="NCBI Taxonomy" id="61180"/>
    <lineage>
        <taxon>Eukaryota</taxon>
        <taxon>Metazoa</taxon>
        <taxon>Ecdysozoa</taxon>
        <taxon>Nematoda</taxon>
        <taxon>Chromadorea</taxon>
        <taxon>Rhabditida</taxon>
        <taxon>Rhabditina</taxon>
        <taxon>Rhabditomorpha</taxon>
        <taxon>Strongyloidea</taxon>
        <taxon>Strongylidae</taxon>
        <taxon>Oesophagostomum</taxon>
    </lineage>
</organism>
<evidence type="ECO:0008006" key="3">
    <source>
        <dbReference type="Google" id="ProtNLM"/>
    </source>
</evidence>
<proteinExistence type="predicted"/>
<dbReference type="GO" id="GO:0044547">
    <property type="term" value="F:DNA topoisomerase binding"/>
    <property type="evidence" value="ECO:0007669"/>
    <property type="project" value="TreeGrafter"/>
</dbReference>
<dbReference type="EMBL" id="KN576787">
    <property type="protein sequence ID" value="KHJ82849.1"/>
    <property type="molecule type" value="Genomic_DNA"/>
</dbReference>
<protein>
    <recommendedName>
        <fullName evidence="3">Transposase</fullName>
    </recommendedName>
</protein>
<accession>A0A0B1SD36</accession>
<dbReference type="PANTHER" id="PTHR46060">
    <property type="entry name" value="MARINER MOS1 TRANSPOSASE-LIKE PROTEIN"/>
    <property type="match status" value="1"/>
</dbReference>
<dbReference type="GO" id="GO:0000014">
    <property type="term" value="F:single-stranded DNA endodeoxyribonuclease activity"/>
    <property type="evidence" value="ECO:0007669"/>
    <property type="project" value="TreeGrafter"/>
</dbReference>
<dbReference type="GO" id="GO:0015074">
    <property type="term" value="P:DNA integration"/>
    <property type="evidence" value="ECO:0007669"/>
    <property type="project" value="TreeGrafter"/>
</dbReference>
<dbReference type="GO" id="GO:0000793">
    <property type="term" value="C:condensed chromosome"/>
    <property type="evidence" value="ECO:0007669"/>
    <property type="project" value="TreeGrafter"/>
</dbReference>
<dbReference type="AlphaFoldDB" id="A0A0B1SD36"/>
<evidence type="ECO:0000313" key="1">
    <source>
        <dbReference type="EMBL" id="KHJ82849.1"/>
    </source>
</evidence>
<dbReference type="GO" id="GO:0042800">
    <property type="term" value="F:histone H3K4 methyltransferase activity"/>
    <property type="evidence" value="ECO:0007669"/>
    <property type="project" value="TreeGrafter"/>
</dbReference>
<dbReference type="GO" id="GO:0005634">
    <property type="term" value="C:nucleus"/>
    <property type="evidence" value="ECO:0007669"/>
    <property type="project" value="TreeGrafter"/>
</dbReference>
<dbReference type="OrthoDB" id="9970333at2759"/>
<dbReference type="GO" id="GO:0000729">
    <property type="term" value="P:DNA double-strand break processing"/>
    <property type="evidence" value="ECO:0007669"/>
    <property type="project" value="TreeGrafter"/>
</dbReference>
<keyword evidence="2" id="KW-1185">Reference proteome</keyword>
<dbReference type="GO" id="GO:0046975">
    <property type="term" value="F:histone H3K36 methyltransferase activity"/>
    <property type="evidence" value="ECO:0007669"/>
    <property type="project" value="TreeGrafter"/>
</dbReference>
<dbReference type="GO" id="GO:0003690">
    <property type="term" value="F:double-stranded DNA binding"/>
    <property type="evidence" value="ECO:0007669"/>
    <property type="project" value="TreeGrafter"/>
</dbReference>
<dbReference type="Proteomes" id="UP000053660">
    <property type="component" value="Unassembled WGS sequence"/>
</dbReference>
<dbReference type="GO" id="GO:0003697">
    <property type="term" value="F:single-stranded DNA binding"/>
    <property type="evidence" value="ECO:0007669"/>
    <property type="project" value="TreeGrafter"/>
</dbReference>
<name>A0A0B1SD36_OESDE</name>
<evidence type="ECO:0000313" key="2">
    <source>
        <dbReference type="Proteomes" id="UP000053660"/>
    </source>
</evidence>
<gene>
    <name evidence="1" type="ORF">OESDEN_17456</name>
</gene>
<dbReference type="Pfam" id="PF01359">
    <property type="entry name" value="Transposase_1"/>
    <property type="match status" value="1"/>
</dbReference>
<dbReference type="InterPro" id="IPR052709">
    <property type="entry name" value="Transposase-MT_Hybrid"/>
</dbReference>
<dbReference type="InterPro" id="IPR036397">
    <property type="entry name" value="RNaseH_sf"/>
</dbReference>
<dbReference type="Gene3D" id="3.30.420.10">
    <property type="entry name" value="Ribonuclease H-like superfamily/Ribonuclease H"/>
    <property type="match status" value="1"/>
</dbReference>
<reference evidence="1 2" key="1">
    <citation type="submission" date="2014-03" db="EMBL/GenBank/DDBJ databases">
        <title>Draft genome of the hookworm Oesophagostomum dentatum.</title>
        <authorList>
            <person name="Mitreva M."/>
        </authorList>
    </citation>
    <scope>NUCLEOTIDE SEQUENCE [LARGE SCALE GENOMIC DNA]</scope>
    <source>
        <strain evidence="1 2">OD-Hann</strain>
    </source>
</reference>
<dbReference type="GO" id="GO:0044774">
    <property type="term" value="P:mitotic DNA integrity checkpoint signaling"/>
    <property type="evidence" value="ECO:0007669"/>
    <property type="project" value="TreeGrafter"/>
</dbReference>
<dbReference type="GO" id="GO:0031297">
    <property type="term" value="P:replication fork processing"/>
    <property type="evidence" value="ECO:0007669"/>
    <property type="project" value="TreeGrafter"/>
</dbReference>
<dbReference type="GO" id="GO:0006303">
    <property type="term" value="P:double-strand break repair via nonhomologous end joining"/>
    <property type="evidence" value="ECO:0007669"/>
    <property type="project" value="TreeGrafter"/>
</dbReference>
<sequence length="222" mass="25929">MLPQSSSLTCYYFRAEGELHIALPPLTAEERFDRLRICAGLLQRSNKESLLSRLVTCGEKWILYDTEKRTARCIDERDLTKEMKPHYKLQLLTVWWSAAGLIHYNFFKGPLTSASYCQELLNMHKKLLKYQKAMFYGRCPVLLQDDSRSYVKDGSIRSLFTLGYEVLTYPSRSQDLLPTEFHIFPAFNNFLAEQTFDCENIEGAFENFLRSRATAFFQCWHG</sequence>
<dbReference type="GO" id="GO:0035861">
    <property type="term" value="C:site of double-strand break"/>
    <property type="evidence" value="ECO:0007669"/>
    <property type="project" value="TreeGrafter"/>
</dbReference>
<dbReference type="PANTHER" id="PTHR46060:SF2">
    <property type="entry name" value="HISTONE-LYSINE N-METHYLTRANSFERASE SETMAR"/>
    <property type="match status" value="1"/>
</dbReference>
<dbReference type="InterPro" id="IPR001888">
    <property type="entry name" value="Transposase_1"/>
</dbReference>